<dbReference type="Pfam" id="PF02597">
    <property type="entry name" value="ThiS"/>
    <property type="match status" value="1"/>
</dbReference>
<dbReference type="Proteomes" id="UP001500954">
    <property type="component" value="Unassembled WGS sequence"/>
</dbReference>
<dbReference type="SUPFAM" id="SSF54285">
    <property type="entry name" value="MoaD/ThiS"/>
    <property type="match status" value="1"/>
</dbReference>
<sequence length="83" mass="9391">MTYLFLNKNHAKNETGMIKIYINDTSTEIKEDFNVMQVLEQVRLPIEGIAVAVNNAIVPRDQWDSTIFNSNDHVLIIQATQGG</sequence>
<organism evidence="1 2">
    <name type="scientific">Snuella lapsa</name>
    <dbReference type="NCBI Taxonomy" id="870481"/>
    <lineage>
        <taxon>Bacteria</taxon>
        <taxon>Pseudomonadati</taxon>
        <taxon>Bacteroidota</taxon>
        <taxon>Flavobacteriia</taxon>
        <taxon>Flavobacteriales</taxon>
        <taxon>Flavobacteriaceae</taxon>
        <taxon>Snuella</taxon>
    </lineage>
</organism>
<dbReference type="PANTHER" id="PTHR34472">
    <property type="entry name" value="SULFUR CARRIER PROTEIN THIS"/>
    <property type="match status" value="1"/>
</dbReference>
<dbReference type="CDD" id="cd00565">
    <property type="entry name" value="Ubl_ThiS"/>
    <property type="match status" value="1"/>
</dbReference>
<evidence type="ECO:0000313" key="1">
    <source>
        <dbReference type="EMBL" id="GAA3565870.1"/>
    </source>
</evidence>
<proteinExistence type="predicted"/>
<dbReference type="NCBIfam" id="TIGR01683">
    <property type="entry name" value="thiS"/>
    <property type="match status" value="1"/>
</dbReference>
<dbReference type="EMBL" id="BAABCY010000036">
    <property type="protein sequence ID" value="GAA3565870.1"/>
    <property type="molecule type" value="Genomic_DNA"/>
</dbReference>
<reference evidence="2" key="1">
    <citation type="journal article" date="2019" name="Int. J. Syst. Evol. Microbiol.">
        <title>The Global Catalogue of Microorganisms (GCM) 10K type strain sequencing project: providing services to taxonomists for standard genome sequencing and annotation.</title>
        <authorList>
            <consortium name="The Broad Institute Genomics Platform"/>
            <consortium name="The Broad Institute Genome Sequencing Center for Infectious Disease"/>
            <person name="Wu L."/>
            <person name="Ma J."/>
        </authorList>
    </citation>
    <scope>NUCLEOTIDE SEQUENCE [LARGE SCALE GENOMIC DNA]</scope>
    <source>
        <strain evidence="2">JCM 17111</strain>
    </source>
</reference>
<dbReference type="Gene3D" id="3.10.20.30">
    <property type="match status" value="1"/>
</dbReference>
<keyword evidence="2" id="KW-1185">Reference proteome</keyword>
<dbReference type="PANTHER" id="PTHR34472:SF1">
    <property type="entry name" value="SULFUR CARRIER PROTEIN THIS"/>
    <property type="match status" value="1"/>
</dbReference>
<gene>
    <name evidence="1" type="primary">thiS</name>
    <name evidence="1" type="ORF">GCM10022395_15340</name>
</gene>
<dbReference type="InterPro" id="IPR016155">
    <property type="entry name" value="Mopterin_synth/thiamin_S_b"/>
</dbReference>
<name>A0ABP6XG92_9FLAO</name>
<evidence type="ECO:0000313" key="2">
    <source>
        <dbReference type="Proteomes" id="UP001500954"/>
    </source>
</evidence>
<comment type="caution">
    <text evidence="1">The sequence shown here is derived from an EMBL/GenBank/DDBJ whole genome shotgun (WGS) entry which is preliminary data.</text>
</comment>
<dbReference type="InterPro" id="IPR010035">
    <property type="entry name" value="Thi_S"/>
</dbReference>
<dbReference type="InterPro" id="IPR012675">
    <property type="entry name" value="Beta-grasp_dom_sf"/>
</dbReference>
<accession>A0ABP6XG92</accession>
<dbReference type="InterPro" id="IPR003749">
    <property type="entry name" value="ThiS/MoaD-like"/>
</dbReference>
<protein>
    <submittedName>
        <fullName evidence="1">Sulfur carrier protein ThiS</fullName>
    </submittedName>
</protein>